<protein>
    <submittedName>
        <fullName evidence="2">Uncharacterized protein</fullName>
    </submittedName>
</protein>
<evidence type="ECO:0000256" key="1">
    <source>
        <dbReference type="SAM" id="Phobius"/>
    </source>
</evidence>
<accession>A0A0F9Z4Q1</accession>
<reference evidence="2" key="1">
    <citation type="journal article" date="2015" name="Nature">
        <title>Complex archaea that bridge the gap between prokaryotes and eukaryotes.</title>
        <authorList>
            <person name="Spang A."/>
            <person name="Saw J.H."/>
            <person name="Jorgensen S.L."/>
            <person name="Zaremba-Niedzwiedzka K."/>
            <person name="Martijn J."/>
            <person name="Lind A.E."/>
            <person name="van Eijk R."/>
            <person name="Schleper C."/>
            <person name="Guy L."/>
            <person name="Ettema T.J."/>
        </authorList>
    </citation>
    <scope>NUCLEOTIDE SEQUENCE</scope>
</reference>
<keyword evidence="1" id="KW-0812">Transmembrane</keyword>
<sequence>MELEYKIVQSTTPHFAKSGNLKAVLDEEAQSGWQLVEKFDNYKIRLQRDISHRTGDATRTVDAYRTQVGLSNFVTYGTATFVTLAVVLVIFRLVGTF</sequence>
<gene>
    <name evidence="2" type="ORF">LCGC14_0002130</name>
</gene>
<dbReference type="EMBL" id="LAZR01000001">
    <property type="protein sequence ID" value="KKO12204.1"/>
    <property type="molecule type" value="Genomic_DNA"/>
</dbReference>
<name>A0A0F9Z4Q1_9ZZZZ</name>
<dbReference type="AlphaFoldDB" id="A0A0F9Z4Q1"/>
<proteinExistence type="predicted"/>
<evidence type="ECO:0000313" key="2">
    <source>
        <dbReference type="EMBL" id="KKO12204.1"/>
    </source>
</evidence>
<comment type="caution">
    <text evidence="2">The sequence shown here is derived from an EMBL/GenBank/DDBJ whole genome shotgun (WGS) entry which is preliminary data.</text>
</comment>
<feature type="transmembrane region" description="Helical" evidence="1">
    <location>
        <begin position="73"/>
        <end position="94"/>
    </location>
</feature>
<keyword evidence="1" id="KW-1133">Transmembrane helix</keyword>
<keyword evidence="1" id="KW-0472">Membrane</keyword>
<organism evidence="2">
    <name type="scientific">marine sediment metagenome</name>
    <dbReference type="NCBI Taxonomy" id="412755"/>
    <lineage>
        <taxon>unclassified sequences</taxon>
        <taxon>metagenomes</taxon>
        <taxon>ecological metagenomes</taxon>
    </lineage>
</organism>